<feature type="chain" id="PRO_5042032314" evidence="1">
    <location>
        <begin position="23"/>
        <end position="99"/>
    </location>
</feature>
<name>A0AAD4ES54_9PEZI</name>
<reference evidence="2" key="1">
    <citation type="submission" date="2023-02" db="EMBL/GenBank/DDBJ databases">
        <authorList>
            <person name="Palmer J.M."/>
        </authorList>
    </citation>
    <scope>NUCLEOTIDE SEQUENCE</scope>
    <source>
        <strain evidence="2">FW57</strain>
    </source>
</reference>
<gene>
    <name evidence="2" type="ORF">NEMBOFW57_008695</name>
</gene>
<evidence type="ECO:0000313" key="3">
    <source>
        <dbReference type="Proteomes" id="UP001197093"/>
    </source>
</evidence>
<comment type="caution">
    <text evidence="2">The sequence shown here is derived from an EMBL/GenBank/DDBJ whole genome shotgun (WGS) entry which is preliminary data.</text>
</comment>
<protein>
    <submittedName>
        <fullName evidence="2">Uncharacterized protein</fullName>
    </submittedName>
</protein>
<organism evidence="2 3">
    <name type="scientific">Staphylotrichum longicolle</name>
    <dbReference type="NCBI Taxonomy" id="669026"/>
    <lineage>
        <taxon>Eukaryota</taxon>
        <taxon>Fungi</taxon>
        <taxon>Dikarya</taxon>
        <taxon>Ascomycota</taxon>
        <taxon>Pezizomycotina</taxon>
        <taxon>Sordariomycetes</taxon>
        <taxon>Sordariomycetidae</taxon>
        <taxon>Sordariales</taxon>
        <taxon>Chaetomiaceae</taxon>
        <taxon>Staphylotrichum</taxon>
    </lineage>
</organism>
<evidence type="ECO:0000256" key="1">
    <source>
        <dbReference type="SAM" id="SignalP"/>
    </source>
</evidence>
<dbReference type="EMBL" id="JAHCVI010000004">
    <property type="protein sequence ID" value="KAG7286386.1"/>
    <property type="molecule type" value="Genomic_DNA"/>
</dbReference>
<proteinExistence type="predicted"/>
<dbReference type="Proteomes" id="UP001197093">
    <property type="component" value="Unassembled WGS sequence"/>
</dbReference>
<sequence length="99" mass="10601">MNRPGLRHLWLLLGLVAPRASAACTSYGVDYSSGGSYYIDGTSNQYFSFVTVFQGCTQETISPVLVGPDDNVYACSDIKTEPSGTQVTSTWYGSSKDAA</sequence>
<feature type="signal peptide" evidence="1">
    <location>
        <begin position="1"/>
        <end position="22"/>
    </location>
</feature>
<keyword evidence="1" id="KW-0732">Signal</keyword>
<accession>A0AAD4ES54</accession>
<keyword evidence="3" id="KW-1185">Reference proteome</keyword>
<dbReference type="AlphaFoldDB" id="A0AAD4ES54"/>
<evidence type="ECO:0000313" key="2">
    <source>
        <dbReference type="EMBL" id="KAG7286386.1"/>
    </source>
</evidence>